<evidence type="ECO:0000313" key="3">
    <source>
        <dbReference type="Proteomes" id="UP001497623"/>
    </source>
</evidence>
<dbReference type="InterPro" id="IPR001304">
    <property type="entry name" value="C-type_lectin-like"/>
</dbReference>
<organism evidence="2 3">
    <name type="scientific">Meganyctiphanes norvegica</name>
    <name type="common">Northern krill</name>
    <name type="synonym">Thysanopoda norvegica</name>
    <dbReference type="NCBI Taxonomy" id="48144"/>
    <lineage>
        <taxon>Eukaryota</taxon>
        <taxon>Metazoa</taxon>
        <taxon>Ecdysozoa</taxon>
        <taxon>Arthropoda</taxon>
        <taxon>Crustacea</taxon>
        <taxon>Multicrustacea</taxon>
        <taxon>Malacostraca</taxon>
        <taxon>Eumalacostraca</taxon>
        <taxon>Eucarida</taxon>
        <taxon>Euphausiacea</taxon>
        <taxon>Euphausiidae</taxon>
        <taxon>Meganyctiphanes</taxon>
    </lineage>
</organism>
<proteinExistence type="predicted"/>
<dbReference type="CDD" id="cd00037">
    <property type="entry name" value="CLECT"/>
    <property type="match status" value="1"/>
</dbReference>
<name>A0AAV2RS65_MEGNR</name>
<gene>
    <name evidence="2" type="ORF">MNOR_LOCUS28592</name>
</gene>
<dbReference type="PROSITE" id="PS50041">
    <property type="entry name" value="C_TYPE_LECTIN_2"/>
    <property type="match status" value="1"/>
</dbReference>
<evidence type="ECO:0000313" key="2">
    <source>
        <dbReference type="EMBL" id="CAL4140240.1"/>
    </source>
</evidence>
<dbReference type="Pfam" id="PF00059">
    <property type="entry name" value="Lectin_C"/>
    <property type="match status" value="1"/>
</dbReference>
<dbReference type="InterPro" id="IPR016187">
    <property type="entry name" value="CTDL_fold"/>
</dbReference>
<evidence type="ECO:0000259" key="1">
    <source>
        <dbReference type="PROSITE" id="PS50041"/>
    </source>
</evidence>
<dbReference type="Gene3D" id="3.10.100.10">
    <property type="entry name" value="Mannose-Binding Protein A, subunit A"/>
    <property type="match status" value="1"/>
</dbReference>
<dbReference type="SUPFAM" id="SSF56436">
    <property type="entry name" value="C-type lectin-like"/>
    <property type="match status" value="1"/>
</dbReference>
<sequence>DYYCPLEYHWVLGGCFMVNSYTGSGGRTDWSNTRLACQALHGDLAHITDPHRFAAYIAIHHDDGTGNPDVWIGAQRDGDEFKWLNGTSIPNDSPLWSRGHPRELDPDLQRDCAFLDGNGLLRSAGCQYDKHSVCEYMP</sequence>
<dbReference type="PANTHER" id="PTHR22803">
    <property type="entry name" value="MANNOSE, PHOSPHOLIPASE, LECTIN RECEPTOR RELATED"/>
    <property type="match status" value="1"/>
</dbReference>
<dbReference type="SMART" id="SM00034">
    <property type="entry name" value="CLECT"/>
    <property type="match status" value="1"/>
</dbReference>
<feature type="domain" description="C-type lectin" evidence="1">
    <location>
        <begin position="11"/>
        <end position="135"/>
    </location>
</feature>
<dbReference type="Proteomes" id="UP001497623">
    <property type="component" value="Unassembled WGS sequence"/>
</dbReference>
<dbReference type="InterPro" id="IPR050111">
    <property type="entry name" value="C-type_lectin/snaclec_domain"/>
</dbReference>
<feature type="non-terminal residue" evidence="2">
    <location>
        <position position="1"/>
    </location>
</feature>
<protein>
    <recommendedName>
        <fullName evidence="1">C-type lectin domain-containing protein</fullName>
    </recommendedName>
</protein>
<dbReference type="AlphaFoldDB" id="A0AAV2RS65"/>
<dbReference type="InterPro" id="IPR016186">
    <property type="entry name" value="C-type_lectin-like/link_sf"/>
</dbReference>
<dbReference type="EMBL" id="CAXKWB010031796">
    <property type="protein sequence ID" value="CAL4140240.1"/>
    <property type="molecule type" value="Genomic_DNA"/>
</dbReference>
<reference evidence="2 3" key="1">
    <citation type="submission" date="2024-05" db="EMBL/GenBank/DDBJ databases">
        <authorList>
            <person name="Wallberg A."/>
        </authorList>
    </citation>
    <scope>NUCLEOTIDE SEQUENCE [LARGE SCALE GENOMIC DNA]</scope>
</reference>
<keyword evidence="3" id="KW-1185">Reference proteome</keyword>
<accession>A0AAV2RS65</accession>
<comment type="caution">
    <text evidence="2">The sequence shown here is derived from an EMBL/GenBank/DDBJ whole genome shotgun (WGS) entry which is preliminary data.</text>
</comment>